<reference evidence="3" key="1">
    <citation type="submission" date="2023-10" db="EMBL/GenBank/DDBJ databases">
        <title>Genome assembly of Pristionchus species.</title>
        <authorList>
            <person name="Yoshida K."/>
            <person name="Sommer R.J."/>
        </authorList>
    </citation>
    <scope>NUCLEOTIDE SEQUENCE</scope>
    <source>
        <strain evidence="3">RS5133</strain>
    </source>
</reference>
<organism evidence="3 4">
    <name type="scientific">Pristionchus fissidentatus</name>
    <dbReference type="NCBI Taxonomy" id="1538716"/>
    <lineage>
        <taxon>Eukaryota</taxon>
        <taxon>Metazoa</taxon>
        <taxon>Ecdysozoa</taxon>
        <taxon>Nematoda</taxon>
        <taxon>Chromadorea</taxon>
        <taxon>Rhabditida</taxon>
        <taxon>Rhabditina</taxon>
        <taxon>Diplogasteromorpha</taxon>
        <taxon>Diplogasteroidea</taxon>
        <taxon>Neodiplogasteridae</taxon>
        <taxon>Pristionchus</taxon>
    </lineage>
</organism>
<dbReference type="InterPro" id="IPR000535">
    <property type="entry name" value="MSP_dom"/>
</dbReference>
<dbReference type="Proteomes" id="UP001432322">
    <property type="component" value="Unassembled WGS sequence"/>
</dbReference>
<evidence type="ECO:0000259" key="2">
    <source>
        <dbReference type="PROSITE" id="PS50202"/>
    </source>
</evidence>
<comment type="function">
    <text evidence="1">Central component in molecular interactions underlying sperm crawling. Forms an extensive filament system that extends from sperm villipoda, along the leading edge of the pseudopod.</text>
</comment>
<dbReference type="InterPro" id="IPR008962">
    <property type="entry name" value="PapD-like_sf"/>
</dbReference>
<evidence type="ECO:0000313" key="3">
    <source>
        <dbReference type="EMBL" id="GMT19466.1"/>
    </source>
</evidence>
<protein>
    <recommendedName>
        <fullName evidence="1">Major sperm protein</fullName>
    </recommendedName>
</protein>
<dbReference type="PANTHER" id="PTHR22947:SF11">
    <property type="entry name" value="MAJOR SPERM PROTEIN"/>
    <property type="match status" value="1"/>
</dbReference>
<sequence length="130" mass="14759">DLPPSLAPLPCGEKSRNRELEMIEKFCDIDPMEFFAFPANEPPPPPPPLELDIYPTFAEFIDIGGASKHVITNKGTQRIVWKVRCSNNSLFKVCPVFAFLDPNQSMDLHVRSLVEYSIYCTLLHIAYLFS</sequence>
<dbReference type="AlphaFoldDB" id="A0AAV5VJ98"/>
<dbReference type="SUPFAM" id="SSF49354">
    <property type="entry name" value="PapD-like"/>
    <property type="match status" value="1"/>
</dbReference>
<dbReference type="InterPro" id="IPR013783">
    <property type="entry name" value="Ig-like_fold"/>
</dbReference>
<feature type="non-terminal residue" evidence="3">
    <location>
        <position position="1"/>
    </location>
</feature>
<feature type="domain" description="MSP" evidence="2">
    <location>
        <begin position="26"/>
        <end position="130"/>
    </location>
</feature>
<evidence type="ECO:0000256" key="1">
    <source>
        <dbReference type="RuleBase" id="RU003425"/>
    </source>
</evidence>
<comment type="caution">
    <text evidence="3">The sequence shown here is derived from an EMBL/GenBank/DDBJ whole genome shotgun (WGS) entry which is preliminary data.</text>
</comment>
<dbReference type="Gene3D" id="2.60.40.10">
    <property type="entry name" value="Immunoglobulins"/>
    <property type="match status" value="1"/>
</dbReference>
<keyword evidence="4" id="KW-1185">Reference proteome</keyword>
<dbReference type="InterPro" id="IPR051774">
    <property type="entry name" value="Sperm-specific_class_P"/>
</dbReference>
<proteinExistence type="predicted"/>
<keyword evidence="1" id="KW-0963">Cytoplasm</keyword>
<evidence type="ECO:0000313" key="4">
    <source>
        <dbReference type="Proteomes" id="UP001432322"/>
    </source>
</evidence>
<keyword evidence="1" id="KW-0206">Cytoskeleton</keyword>
<name>A0AAV5VJ98_9BILA</name>
<dbReference type="Pfam" id="PF00635">
    <property type="entry name" value="Motile_Sperm"/>
    <property type="match status" value="1"/>
</dbReference>
<dbReference type="EMBL" id="BTSY01000003">
    <property type="protein sequence ID" value="GMT19466.1"/>
    <property type="molecule type" value="Genomic_DNA"/>
</dbReference>
<accession>A0AAV5VJ98</accession>
<dbReference type="PROSITE" id="PS50202">
    <property type="entry name" value="MSP"/>
    <property type="match status" value="1"/>
</dbReference>
<dbReference type="PANTHER" id="PTHR22947">
    <property type="entry name" value="MAJOR SPERM PROTEIN"/>
    <property type="match status" value="1"/>
</dbReference>
<gene>
    <name evidence="3" type="ORF">PFISCL1PPCAC_10763</name>
</gene>